<protein>
    <submittedName>
        <fullName evidence="4">DUF1983 domain-containing protein</fullName>
    </submittedName>
</protein>
<reference evidence="5" key="1">
    <citation type="journal article" date="2019" name="Int. J. Syst. Evol. Microbiol.">
        <title>The Global Catalogue of Microorganisms (GCM) 10K type strain sequencing project: providing services to taxonomists for standard genome sequencing and annotation.</title>
        <authorList>
            <consortium name="The Broad Institute Genomics Platform"/>
            <consortium name="The Broad Institute Genome Sequencing Center for Infectious Disease"/>
            <person name="Wu L."/>
            <person name="Ma J."/>
        </authorList>
    </citation>
    <scope>NUCLEOTIDE SEQUENCE [LARGE SCALE GENOMIC DNA]</scope>
    <source>
        <strain evidence="5">KCTC 62195</strain>
    </source>
</reference>
<feature type="domain" description="Tip attachment protein J" evidence="2">
    <location>
        <begin position="228"/>
        <end position="375"/>
    </location>
</feature>
<dbReference type="PANTHER" id="PTHR36251">
    <property type="entry name" value="FELS-1 PROPHAGE HOST SPECIFICITY PROTEIN-RELATED"/>
    <property type="match status" value="1"/>
</dbReference>
<evidence type="ECO:0000259" key="1">
    <source>
        <dbReference type="Pfam" id="PF09327"/>
    </source>
</evidence>
<accession>A0ABV7AZN3</accession>
<dbReference type="InterPro" id="IPR036116">
    <property type="entry name" value="FN3_sf"/>
</dbReference>
<dbReference type="Gene3D" id="2.60.40.10">
    <property type="entry name" value="Immunoglobulins"/>
    <property type="match status" value="1"/>
</dbReference>
<organism evidence="4 5">
    <name type="scientific">Azotobacter bryophylli</name>
    <dbReference type="NCBI Taxonomy" id="1986537"/>
    <lineage>
        <taxon>Bacteria</taxon>
        <taxon>Pseudomonadati</taxon>
        <taxon>Pseudomonadota</taxon>
        <taxon>Gammaproteobacteria</taxon>
        <taxon>Pseudomonadales</taxon>
        <taxon>Pseudomonadaceae</taxon>
        <taxon>Azotobacter</taxon>
    </lineage>
</organism>
<evidence type="ECO:0000313" key="4">
    <source>
        <dbReference type="EMBL" id="MFC2974702.1"/>
    </source>
</evidence>
<feature type="domain" description="Tip attachment protein J second Ig-like" evidence="3">
    <location>
        <begin position="522"/>
        <end position="617"/>
    </location>
</feature>
<evidence type="ECO:0000313" key="5">
    <source>
        <dbReference type="Proteomes" id="UP001595457"/>
    </source>
</evidence>
<dbReference type="InterPro" id="IPR015406">
    <property type="entry name" value="GpJ_CSF"/>
</dbReference>
<dbReference type="PANTHER" id="PTHR36251:SF2">
    <property type="entry name" value="GIFSY-2 PROPHAGE HOST SPECIFICITY PROTEIN J, PHAGE LAMBDA"/>
    <property type="match status" value="1"/>
</dbReference>
<evidence type="ECO:0000259" key="3">
    <source>
        <dbReference type="Pfam" id="PF24489"/>
    </source>
</evidence>
<evidence type="ECO:0000259" key="2">
    <source>
        <dbReference type="Pfam" id="PF13550"/>
    </source>
</evidence>
<keyword evidence="5" id="KW-1185">Reference proteome</keyword>
<feature type="domain" description="Tip attachment protein J central straight fiber" evidence="1">
    <location>
        <begin position="687"/>
        <end position="824"/>
    </location>
</feature>
<dbReference type="RefSeq" id="WP_377817128.1">
    <property type="nucleotide sequence ID" value="NZ_JBHRSJ010000036.1"/>
</dbReference>
<dbReference type="InterPro" id="IPR057587">
    <property type="entry name" value="GpJ_Ig_second"/>
</dbReference>
<proteinExistence type="predicted"/>
<sequence length="844" mass="89491">MSGVKGIFSGLSMTPKLGSNEPSAQTVRSSKAPARYLLGRVNTGGVLAWVQEQAGSEAQKEWLHLVYVLSEGAIAGMDEITLDEQPIASFGGKATYEVIIDPVAANAYLLANCPDWQETQIGRGLSFVRLSLKYDSEKFPTGIPQFSCVVRGRADIYDPRSGAEGYSENTALHLLWFLRHRCGVPDDEIVFETFAAAANVCDETVTNPDGTTSPRYRTAAVIGADESRADVLKKLTDSCGGRLLRVGGKWMLQAGAYYGPAEFEITEDMVIGTITGTTEVGNDSAINTVRGTFIDPSQAWAETDYPDVVVDAWVLEDGGESAESLSFGYVTDVYQAQRLANLELRRRRAGGTLKIPLNFAGYNCRPGRVVSVNLPSLNIAGEFIVSDWSMDANSACSVTLAQYGAQIFDDAVGQPYSPLGFIALPAGGIGAPTGLSWTPLDAGETVQGLLSWTAPSVMLNYYSVVVRQNGVAIQAIQVPGAATQCPISGLTAGSYTLSISAQGPTARSGEATIGVEISGPPVPETCAVQATVDTLILTPGNVLKRLNGGTYEFYYALSDSVPPEQATYLGQGLSFAHTGLSFATTYYYFIRSVNAYGKSGFLAVAGTTSADIGALREALAGQIGETQLAQHLVDRISPPLAGGDWLAGDEQIQAGVWSQQYERETADSALAVRIDTVEAAAGENSAAIQQTSQALASLDGSLQAMWSVKLQVTQDGKYYAAGMGLGIENTPAGLQSQILFQADRFAVINTANGAISTPFVIQSGQVFINSAVIGDGTITSAKIAGYLQSTNYVAGQTGWKLSLDGPFEINGAVANKGRMMMNNQAIKFWDANNVLRVQLGDQEA</sequence>
<name>A0ABV7AZN3_9GAMM</name>
<dbReference type="SUPFAM" id="SSF49265">
    <property type="entry name" value="Fibronectin type III"/>
    <property type="match status" value="1"/>
</dbReference>
<gene>
    <name evidence="4" type="ORF">ACFOJE_21145</name>
</gene>
<dbReference type="Proteomes" id="UP001595457">
    <property type="component" value="Unassembled WGS sequence"/>
</dbReference>
<dbReference type="EMBL" id="JBHRSJ010000036">
    <property type="protein sequence ID" value="MFC2974702.1"/>
    <property type="molecule type" value="Genomic_DNA"/>
</dbReference>
<dbReference type="InterPro" id="IPR053171">
    <property type="entry name" value="Viral_Tip_Attach_Protein"/>
</dbReference>
<dbReference type="Pfam" id="PF09327">
    <property type="entry name" value="Phage_Tail_Tip"/>
    <property type="match status" value="1"/>
</dbReference>
<dbReference type="InterPro" id="IPR032876">
    <property type="entry name" value="J_dom"/>
</dbReference>
<dbReference type="InterPro" id="IPR013783">
    <property type="entry name" value="Ig-like_fold"/>
</dbReference>
<dbReference type="Pfam" id="PF13550">
    <property type="entry name" value="Phage-tail_3"/>
    <property type="match status" value="1"/>
</dbReference>
<comment type="caution">
    <text evidence="4">The sequence shown here is derived from an EMBL/GenBank/DDBJ whole genome shotgun (WGS) entry which is preliminary data.</text>
</comment>
<dbReference type="Pfam" id="PF24489">
    <property type="entry name" value="Ig_J_second"/>
    <property type="match status" value="1"/>
</dbReference>